<keyword evidence="6" id="KW-1185">Reference proteome</keyword>
<evidence type="ECO:0000313" key="5">
    <source>
        <dbReference type="EMBL" id="AOS84513.1"/>
    </source>
</evidence>
<dbReference type="SMART" id="SM00116">
    <property type="entry name" value="CBS"/>
    <property type="match status" value="2"/>
</dbReference>
<dbReference type="EMBL" id="CP017305">
    <property type="protein sequence ID" value="AOS84513.1"/>
    <property type="molecule type" value="Genomic_DNA"/>
</dbReference>
<keyword evidence="3" id="KW-0129">CBS domain</keyword>
<feature type="domain" description="CBS" evidence="4">
    <location>
        <begin position="341"/>
        <end position="397"/>
    </location>
</feature>
<dbReference type="InterPro" id="IPR036052">
    <property type="entry name" value="TrpB-like_PALP_sf"/>
</dbReference>
<dbReference type="SUPFAM" id="SSF53686">
    <property type="entry name" value="Tryptophan synthase beta subunit-like PLP-dependent enzymes"/>
    <property type="match status" value="1"/>
</dbReference>
<name>A0A1D8D2P2_CHLLM</name>
<proteinExistence type="predicted"/>
<dbReference type="RefSeq" id="WP_069810705.1">
    <property type="nucleotide sequence ID" value="NZ_CP017305.1"/>
</dbReference>
<dbReference type="InterPro" id="IPR046342">
    <property type="entry name" value="CBS_dom_sf"/>
</dbReference>
<dbReference type="InterPro" id="IPR000644">
    <property type="entry name" value="CBS_dom"/>
</dbReference>
<sequence>MTNDIFDISGNTPLVLMKQLTRQKRARFMAKLEYMNPCFSHYCRVSAAIVRDAEERGAIHPGMTLVDWTFGTSGIALALAAVSRGYKLLLAAPDNICREKQEVLRALGAELVFTPSEALPGDLQSCVDVAENLVRTLPNAWFANMYENPVSRQVHEDATGPEIFRQSEGKVTHVFVPMASGAMISGIGRYFKSVNPQVQIIGVEPEGSIYRDLHAGKSQGCAASFQLEDIGAVRPTSFWEPEVIDRIVQVSDADAFNCGRELLRAEAVFAGGASGAAMAAALREGDSYGDDALVVVMMTDFGGYDLSRMYNDDWMRRQGFYRKAKTALDQITADDILQRKARKDLIFAQPEQTLAEVFETMKQNDVSQMPIVSFGAPIGSISENRILSILIENDSAMNAKVVAFMEKPFPVCKPDATISELSEKLQANASGVLISLSDGRLQLINKSDLIDALTHK</sequence>
<dbReference type="Pfam" id="PF00571">
    <property type="entry name" value="CBS"/>
    <property type="match status" value="2"/>
</dbReference>
<dbReference type="AlphaFoldDB" id="A0A1D8D2P2"/>
<evidence type="ECO:0000256" key="1">
    <source>
        <dbReference type="ARBA" id="ARBA00001933"/>
    </source>
</evidence>
<dbReference type="KEGG" id="clz:BIU88_10440"/>
<dbReference type="InterPro" id="IPR001926">
    <property type="entry name" value="TrpB-like_PALP"/>
</dbReference>
<dbReference type="InterPro" id="IPR046353">
    <property type="entry name" value="CBS_C"/>
</dbReference>
<dbReference type="GO" id="GO:1901605">
    <property type="term" value="P:alpha-amino acid metabolic process"/>
    <property type="evidence" value="ECO:0007669"/>
    <property type="project" value="UniProtKB-ARBA"/>
</dbReference>
<dbReference type="Gene3D" id="3.40.50.1100">
    <property type="match status" value="2"/>
</dbReference>
<accession>A0A1D8D2P2</accession>
<reference evidence="5" key="1">
    <citation type="submission" date="2016-09" db="EMBL/GenBank/DDBJ databases">
        <title>Genome sequence of Chlorobaculum limnaeum.</title>
        <authorList>
            <person name="Liu Z."/>
            <person name="Tank M."/>
            <person name="Bryant D.A."/>
        </authorList>
    </citation>
    <scope>NUCLEOTIDE SEQUENCE [LARGE SCALE GENOMIC DNA]</scope>
    <source>
        <strain evidence="5">DSM 1677</strain>
    </source>
</reference>
<dbReference type="Gene3D" id="3.10.580.10">
    <property type="entry name" value="CBS-domain"/>
    <property type="match status" value="1"/>
</dbReference>
<gene>
    <name evidence="5" type="ORF">BIU88_10440</name>
</gene>
<organism evidence="5 6">
    <name type="scientific">Chlorobaculum limnaeum</name>
    <dbReference type="NCBI Taxonomy" id="274537"/>
    <lineage>
        <taxon>Bacteria</taxon>
        <taxon>Pseudomonadati</taxon>
        <taxon>Chlorobiota</taxon>
        <taxon>Chlorobiia</taxon>
        <taxon>Chlorobiales</taxon>
        <taxon>Chlorobiaceae</taxon>
        <taxon>Chlorobaculum</taxon>
    </lineage>
</organism>
<evidence type="ECO:0000313" key="6">
    <source>
        <dbReference type="Proteomes" id="UP000095185"/>
    </source>
</evidence>
<comment type="cofactor">
    <cofactor evidence="1">
        <name>pyridoxal 5'-phosphate</name>
        <dbReference type="ChEBI" id="CHEBI:597326"/>
    </cofactor>
</comment>
<protein>
    <submittedName>
        <fullName evidence="5">Cysteine synthase</fullName>
    </submittedName>
</protein>
<dbReference type="Pfam" id="PF00291">
    <property type="entry name" value="PALP"/>
    <property type="match status" value="1"/>
</dbReference>
<keyword evidence="2" id="KW-0663">Pyridoxal phosphate</keyword>
<evidence type="ECO:0000259" key="4">
    <source>
        <dbReference type="PROSITE" id="PS51371"/>
    </source>
</evidence>
<dbReference type="STRING" id="274537.BIU88_10440"/>
<evidence type="ECO:0000256" key="2">
    <source>
        <dbReference type="ARBA" id="ARBA00022898"/>
    </source>
</evidence>
<dbReference type="InterPro" id="IPR050214">
    <property type="entry name" value="Cys_Synth/Cystath_Beta-Synth"/>
</dbReference>
<dbReference type="CDD" id="cd01561">
    <property type="entry name" value="CBS_like"/>
    <property type="match status" value="1"/>
</dbReference>
<dbReference type="PROSITE" id="PS51371">
    <property type="entry name" value="CBS"/>
    <property type="match status" value="1"/>
</dbReference>
<evidence type="ECO:0000256" key="3">
    <source>
        <dbReference type="PROSITE-ProRule" id="PRU00703"/>
    </source>
</evidence>
<dbReference type="SUPFAM" id="SSF54631">
    <property type="entry name" value="CBS-domain pair"/>
    <property type="match status" value="1"/>
</dbReference>
<dbReference type="PANTHER" id="PTHR10314">
    <property type="entry name" value="CYSTATHIONINE BETA-SYNTHASE"/>
    <property type="match status" value="1"/>
</dbReference>
<dbReference type="Proteomes" id="UP000095185">
    <property type="component" value="Chromosome"/>
</dbReference>
<dbReference type="OrthoDB" id="9808024at2"/>
<dbReference type="CDD" id="cd04608">
    <property type="entry name" value="CBS_pair_CBS"/>
    <property type="match status" value="1"/>
</dbReference>